<evidence type="ECO:0000256" key="7">
    <source>
        <dbReference type="ARBA" id="ARBA00022660"/>
    </source>
</evidence>
<keyword evidence="10 17" id="KW-0249">Electron transport</keyword>
<evidence type="ECO:0000256" key="3">
    <source>
        <dbReference type="ARBA" id="ARBA00009025"/>
    </source>
</evidence>
<keyword evidence="14 17" id="KW-0496">Mitochondrion</keyword>
<dbReference type="InterPro" id="IPR000260">
    <property type="entry name" value="NADH4_N"/>
</dbReference>
<feature type="transmembrane region" description="Helical" evidence="17">
    <location>
        <begin position="7"/>
        <end position="40"/>
    </location>
</feature>
<feature type="transmembrane region" description="Helical" evidence="17">
    <location>
        <begin position="374"/>
        <end position="395"/>
    </location>
</feature>
<accession>A0A8T9ZWD2</accession>
<keyword evidence="6 17" id="KW-0813">Transport</keyword>
<feature type="transmembrane region" description="Helical" evidence="17">
    <location>
        <begin position="52"/>
        <end position="70"/>
    </location>
</feature>
<evidence type="ECO:0000256" key="11">
    <source>
        <dbReference type="ARBA" id="ARBA00022989"/>
    </source>
</evidence>
<feature type="transmembrane region" description="Helical" evidence="17">
    <location>
        <begin position="139"/>
        <end position="158"/>
    </location>
</feature>
<dbReference type="EC" id="7.1.1.2" evidence="4 17"/>
<dbReference type="PRINTS" id="PR01437">
    <property type="entry name" value="NUOXDRDTASE4"/>
</dbReference>
<feature type="transmembrane region" description="Helical" evidence="17">
    <location>
        <begin position="164"/>
        <end position="187"/>
    </location>
</feature>
<evidence type="ECO:0000256" key="13">
    <source>
        <dbReference type="ARBA" id="ARBA00023075"/>
    </source>
</evidence>
<feature type="transmembrane region" description="Helical" evidence="17">
    <location>
        <begin position="106"/>
        <end position="127"/>
    </location>
</feature>
<dbReference type="GO" id="GO:0015990">
    <property type="term" value="P:electron transport coupled proton transport"/>
    <property type="evidence" value="ECO:0007669"/>
    <property type="project" value="TreeGrafter"/>
</dbReference>
<keyword evidence="15 17" id="KW-0472">Membrane</keyword>
<evidence type="ECO:0000256" key="8">
    <source>
        <dbReference type="ARBA" id="ARBA00022692"/>
    </source>
</evidence>
<evidence type="ECO:0000256" key="12">
    <source>
        <dbReference type="ARBA" id="ARBA00023027"/>
    </source>
</evidence>
<dbReference type="InterPro" id="IPR001750">
    <property type="entry name" value="ND/Mrp_TM"/>
</dbReference>
<dbReference type="Pfam" id="PF00361">
    <property type="entry name" value="Proton_antipo_M"/>
    <property type="match status" value="1"/>
</dbReference>
<evidence type="ECO:0000259" key="19">
    <source>
        <dbReference type="Pfam" id="PF01059"/>
    </source>
</evidence>
<evidence type="ECO:0000256" key="17">
    <source>
        <dbReference type="RuleBase" id="RU003297"/>
    </source>
</evidence>
<evidence type="ECO:0000256" key="10">
    <source>
        <dbReference type="ARBA" id="ARBA00022982"/>
    </source>
</evidence>
<dbReference type="InterPro" id="IPR003918">
    <property type="entry name" value="NADH_UbQ_OxRdtase"/>
</dbReference>
<comment type="similarity">
    <text evidence="3 17">Belongs to the complex I subunit 4 family.</text>
</comment>
<feature type="transmembrane region" description="Helical" evidence="17">
    <location>
        <begin position="207"/>
        <end position="229"/>
    </location>
</feature>
<protein>
    <recommendedName>
        <fullName evidence="5 17">NADH-ubiquinone oxidoreductase chain 4</fullName>
        <ecNumber evidence="4 17">7.1.1.2</ecNumber>
    </recommendedName>
</protein>
<dbReference type="PANTHER" id="PTHR43507">
    <property type="entry name" value="NADH-UBIQUINONE OXIDOREDUCTASE CHAIN 4"/>
    <property type="match status" value="1"/>
</dbReference>
<organism evidence="20">
    <name type="scientific">Largus sp</name>
    <dbReference type="NCBI Taxonomy" id="2931298"/>
    <lineage>
        <taxon>Eukaryota</taxon>
        <taxon>Metazoa</taxon>
        <taxon>Ecdysozoa</taxon>
        <taxon>Arthropoda</taxon>
        <taxon>Hexapoda</taxon>
        <taxon>Insecta</taxon>
        <taxon>Pterygota</taxon>
        <taxon>Neoptera</taxon>
        <taxon>Paraneoptera</taxon>
        <taxon>Hemiptera</taxon>
        <taxon>Heteroptera</taxon>
        <taxon>Panheteroptera</taxon>
        <taxon>Pentatomomorpha</taxon>
        <taxon>Pyrrhocoroidea</taxon>
        <taxon>Largidae</taxon>
        <taxon>Largus</taxon>
    </lineage>
</organism>
<dbReference type="AlphaFoldDB" id="A0A8T9ZWD2"/>
<dbReference type="PANTHER" id="PTHR43507:SF20">
    <property type="entry name" value="NADH-UBIQUINONE OXIDOREDUCTASE CHAIN 4"/>
    <property type="match status" value="1"/>
</dbReference>
<evidence type="ECO:0000256" key="1">
    <source>
        <dbReference type="ARBA" id="ARBA00003257"/>
    </source>
</evidence>
<feature type="transmembrane region" description="Helical" evidence="17">
    <location>
        <begin position="323"/>
        <end position="342"/>
    </location>
</feature>
<keyword evidence="12 17" id="KW-0520">NAD</keyword>
<comment type="function">
    <text evidence="17">Core subunit of the mitochondrial membrane respiratory chain NADH dehydrogenase (Complex I) which catalyzes electron transfer from NADH through the respiratory chain, using ubiquinone as an electron acceptor. Essential for the catalytic activity and assembly of complex I.</text>
</comment>
<proteinExistence type="inferred from homology"/>
<dbReference type="Pfam" id="PF01059">
    <property type="entry name" value="Oxidored_q5_N"/>
    <property type="match status" value="1"/>
</dbReference>
<dbReference type="GO" id="GO:0031966">
    <property type="term" value="C:mitochondrial membrane"/>
    <property type="evidence" value="ECO:0007669"/>
    <property type="project" value="UniProtKB-SubCell"/>
</dbReference>
<feature type="transmembrane region" description="Helical" evidence="17">
    <location>
        <begin position="241"/>
        <end position="259"/>
    </location>
</feature>
<evidence type="ECO:0000256" key="2">
    <source>
        <dbReference type="ARBA" id="ARBA00004225"/>
    </source>
</evidence>
<evidence type="ECO:0000256" key="4">
    <source>
        <dbReference type="ARBA" id="ARBA00012944"/>
    </source>
</evidence>
<evidence type="ECO:0000259" key="18">
    <source>
        <dbReference type="Pfam" id="PF00361"/>
    </source>
</evidence>
<feature type="transmembrane region" description="Helical" evidence="17">
    <location>
        <begin position="415"/>
        <end position="438"/>
    </location>
</feature>
<evidence type="ECO:0000256" key="9">
    <source>
        <dbReference type="ARBA" id="ARBA00022967"/>
    </source>
</evidence>
<geneLocation type="mitochondrion" evidence="20"/>
<reference evidence="20" key="1">
    <citation type="journal article" date="2022" name="Cladistics">
        <title>Diversification of the phytophagous lineages of true bugs (Insecta: Hemiptera: Heteroptera) shortly after that of the flowering plants.</title>
        <authorList>
            <person name="Ye F."/>
            <person name="Kment P."/>
            <person name="Redei D."/>
            <person name="Luo J.Y."/>
            <person name="Wang Y.H."/>
            <person name="Kuechler S.M."/>
            <person name="Zhang W.W."/>
            <person name="Chen P.P."/>
            <person name="Wu H.Y."/>
            <person name="Wu Y.Z."/>
            <person name="Sun X.Y."/>
            <person name="Ding L."/>
            <person name="Wang Y.R."/>
            <person name="Xie Q."/>
        </authorList>
    </citation>
    <scope>NUCLEOTIDE SEQUENCE</scope>
</reference>
<keyword evidence="13 17" id="KW-0830">Ubiquinone</keyword>
<dbReference type="GO" id="GO:0048039">
    <property type="term" value="F:ubiquinone binding"/>
    <property type="evidence" value="ECO:0007669"/>
    <property type="project" value="TreeGrafter"/>
</dbReference>
<keyword evidence="8 17" id="KW-0812">Transmembrane</keyword>
<evidence type="ECO:0000256" key="15">
    <source>
        <dbReference type="ARBA" id="ARBA00023136"/>
    </source>
</evidence>
<keyword evidence="11 17" id="KW-1133">Transmembrane helix</keyword>
<dbReference type="GO" id="GO:0008137">
    <property type="term" value="F:NADH dehydrogenase (ubiquinone) activity"/>
    <property type="evidence" value="ECO:0007669"/>
    <property type="project" value="UniProtKB-UniRule"/>
</dbReference>
<evidence type="ECO:0000256" key="16">
    <source>
        <dbReference type="ARBA" id="ARBA00049551"/>
    </source>
</evidence>
<feature type="transmembrane region" description="Helical" evidence="17">
    <location>
        <begin position="294"/>
        <end position="311"/>
    </location>
</feature>
<dbReference type="EMBL" id="MW619643">
    <property type="protein sequence ID" value="UPL65268.1"/>
    <property type="molecule type" value="Genomic_DNA"/>
</dbReference>
<sequence>MMSILLFILFLIPLVNFWWLLVVSFLILSLYFCFFSFGVFFSNLGYGLGCDFISFCMIFLSVWIIMLMIMSSLDIKYKNKGISTFLLLLIFLMLLLFLTFSVFNLFLFYLFFEASMIPTLFLIYGWGYQPERLLAGMYLLFYTLFGSLPMLITIFYIYSTCYTMNFFLISINVNFFIYLCMIFAFLVKMPMIFFHFWLPSAHVEAPVSGSMILAGVLLKLGGYGLYRVYLFLWTFMHYNCLWFILSLFGSFLVGLLCLYQIDIKSLIAYSSVAHMGLVICGLMTSFFYGYYGSLVLMIGHGLCSSGLFALANMIYERSHTRSLLMNKGFLVFMPFMSLYWFIFSVNNMASPISLNLLGELMLINSILSWDSLTFMLISLSSFFSCCYSIYLYSIVQHGSLYSGYYLSNSGYYREFLLLVFHLIPLNLLFLSINLFLYWL</sequence>
<feature type="transmembrane region" description="Helical" evidence="17">
    <location>
        <begin position="82"/>
        <end position="100"/>
    </location>
</feature>
<comment type="function">
    <text evidence="1">Core subunit of the mitochondrial membrane respiratory chain NADH dehydrogenase (Complex I) that is believed to belong to the minimal assembly required for catalysis. Complex I functions in the transfer of electrons from NADH to the respiratory chain. The immediate electron acceptor for the enzyme is believed to be ubiquinone.</text>
</comment>
<keyword evidence="9" id="KW-1278">Translocase</keyword>
<evidence type="ECO:0000256" key="14">
    <source>
        <dbReference type="ARBA" id="ARBA00023128"/>
    </source>
</evidence>
<keyword evidence="7 17" id="KW-0679">Respiratory chain</keyword>
<comment type="catalytic activity">
    <reaction evidence="16 17">
        <text>a ubiquinone + NADH + 5 H(+)(in) = a ubiquinol + NAD(+) + 4 H(+)(out)</text>
        <dbReference type="Rhea" id="RHEA:29091"/>
        <dbReference type="Rhea" id="RHEA-COMP:9565"/>
        <dbReference type="Rhea" id="RHEA-COMP:9566"/>
        <dbReference type="ChEBI" id="CHEBI:15378"/>
        <dbReference type="ChEBI" id="CHEBI:16389"/>
        <dbReference type="ChEBI" id="CHEBI:17976"/>
        <dbReference type="ChEBI" id="CHEBI:57540"/>
        <dbReference type="ChEBI" id="CHEBI:57945"/>
        <dbReference type="EC" id="7.1.1.2"/>
    </reaction>
</comment>
<comment type="subcellular location">
    <subcellularLocation>
        <location evidence="2 17">Mitochondrion membrane</location>
        <topology evidence="2 17">Multi-pass membrane protein</topology>
    </subcellularLocation>
</comment>
<feature type="domain" description="NADH:ubiquinone oxidoreductase chain 4 N-terminal" evidence="19">
    <location>
        <begin position="1"/>
        <end position="99"/>
    </location>
</feature>
<evidence type="ECO:0000256" key="6">
    <source>
        <dbReference type="ARBA" id="ARBA00022448"/>
    </source>
</evidence>
<name>A0A8T9ZWD2_9HEMI</name>
<evidence type="ECO:0000256" key="5">
    <source>
        <dbReference type="ARBA" id="ARBA00021006"/>
    </source>
</evidence>
<feature type="domain" description="NADH:quinone oxidoreductase/Mrp antiporter transmembrane" evidence="18">
    <location>
        <begin position="104"/>
        <end position="384"/>
    </location>
</feature>
<evidence type="ECO:0000313" key="20">
    <source>
        <dbReference type="EMBL" id="UPL65268.1"/>
    </source>
</evidence>
<dbReference type="GO" id="GO:0003954">
    <property type="term" value="F:NADH dehydrogenase activity"/>
    <property type="evidence" value="ECO:0007669"/>
    <property type="project" value="TreeGrafter"/>
</dbReference>
<dbReference type="GO" id="GO:0042773">
    <property type="term" value="P:ATP synthesis coupled electron transport"/>
    <property type="evidence" value="ECO:0007669"/>
    <property type="project" value="InterPro"/>
</dbReference>